<name>A0A4P6EKS5_9MICO</name>
<dbReference type="PROSITE" id="PS01124">
    <property type="entry name" value="HTH_ARAC_FAMILY_2"/>
    <property type="match status" value="1"/>
</dbReference>
<dbReference type="InterPro" id="IPR011051">
    <property type="entry name" value="RmlC_Cupin_sf"/>
</dbReference>
<evidence type="ECO:0000256" key="3">
    <source>
        <dbReference type="ARBA" id="ARBA00023163"/>
    </source>
</evidence>
<evidence type="ECO:0000313" key="6">
    <source>
        <dbReference type="Proteomes" id="UP000291758"/>
    </source>
</evidence>
<keyword evidence="2" id="KW-0238">DNA-binding</keyword>
<dbReference type="InterPro" id="IPR035418">
    <property type="entry name" value="AraC-bd_2"/>
</dbReference>
<evidence type="ECO:0000256" key="2">
    <source>
        <dbReference type="ARBA" id="ARBA00023125"/>
    </source>
</evidence>
<dbReference type="AlphaFoldDB" id="A0A4P6EKS5"/>
<dbReference type="InterPro" id="IPR018060">
    <property type="entry name" value="HTH_AraC"/>
</dbReference>
<dbReference type="SUPFAM" id="SSF46689">
    <property type="entry name" value="Homeodomain-like"/>
    <property type="match status" value="1"/>
</dbReference>
<dbReference type="Proteomes" id="UP000291758">
    <property type="component" value="Chromosome"/>
</dbReference>
<organism evidence="5 6">
    <name type="scientific">Xylanimonas allomyrinae</name>
    <dbReference type="NCBI Taxonomy" id="2509459"/>
    <lineage>
        <taxon>Bacteria</taxon>
        <taxon>Bacillati</taxon>
        <taxon>Actinomycetota</taxon>
        <taxon>Actinomycetes</taxon>
        <taxon>Micrococcales</taxon>
        <taxon>Promicromonosporaceae</taxon>
        <taxon>Xylanimonas</taxon>
    </lineage>
</organism>
<dbReference type="Pfam" id="PF12833">
    <property type="entry name" value="HTH_18"/>
    <property type="match status" value="1"/>
</dbReference>
<sequence>MLNRARPVPFRGHRRISARHEAFDPRQSHSVTAKHAVDALHTSPFARTEAQRTHHPFRPRACPCPSTISEDIPRGVRTIMRTVGVSGLASFGATAPTAADKARFSMTIAMTRFGSLDVCFSQHTAFVVPRPGDNFGRSHRTVRLLIILEGEASLSAGGRTVRLGPGGGALLRGWEDYVYESDTDVRRVHVDVPADDSPFAAVLRDTPAMVWPANVPMLRVAGAALTEVVRCDESGIGAASRDALRRVAQSAFLSVVGSPPGCDELAPTRQRQRSLVLAHIAERSAAPELTPASIAADLGISRRSLQRLFEEDGVGVAEHITQSRLERALALLREPMLADVSMEEIAVRAGFGTVPRMRRAVRGATGMSPTLVREQSLLARGALAGSAA</sequence>
<keyword evidence="6" id="KW-1185">Reference proteome</keyword>
<keyword evidence="3" id="KW-0804">Transcription</keyword>
<dbReference type="KEGG" id="xyl:ET495_06900"/>
<dbReference type="PANTHER" id="PTHR46796:SF6">
    <property type="entry name" value="ARAC SUBFAMILY"/>
    <property type="match status" value="1"/>
</dbReference>
<keyword evidence="1" id="KW-0805">Transcription regulation</keyword>
<evidence type="ECO:0000259" key="4">
    <source>
        <dbReference type="PROSITE" id="PS01124"/>
    </source>
</evidence>
<dbReference type="GO" id="GO:0003700">
    <property type="term" value="F:DNA-binding transcription factor activity"/>
    <property type="evidence" value="ECO:0007669"/>
    <property type="project" value="InterPro"/>
</dbReference>
<dbReference type="InterPro" id="IPR009057">
    <property type="entry name" value="Homeodomain-like_sf"/>
</dbReference>
<dbReference type="InterPro" id="IPR050204">
    <property type="entry name" value="AraC_XylS_family_regulators"/>
</dbReference>
<evidence type="ECO:0000256" key="1">
    <source>
        <dbReference type="ARBA" id="ARBA00023015"/>
    </source>
</evidence>
<reference evidence="5 6" key="1">
    <citation type="submission" date="2019-01" db="EMBL/GenBank/DDBJ databases">
        <title>Genome sequencing of strain 2JSPR-7.</title>
        <authorList>
            <person name="Heo J."/>
            <person name="Kim S.-J."/>
            <person name="Kim J.-S."/>
            <person name="Hong S.-B."/>
            <person name="Kwon S.-W."/>
        </authorList>
    </citation>
    <scope>NUCLEOTIDE SEQUENCE [LARGE SCALE GENOMIC DNA]</scope>
    <source>
        <strain evidence="5 6">2JSPR-7</strain>
    </source>
</reference>
<dbReference type="PANTHER" id="PTHR46796">
    <property type="entry name" value="HTH-TYPE TRANSCRIPTIONAL ACTIVATOR RHAS-RELATED"/>
    <property type="match status" value="1"/>
</dbReference>
<accession>A0A4P6EKS5</accession>
<dbReference type="Pfam" id="PF14525">
    <property type="entry name" value="AraC_binding_2"/>
    <property type="match status" value="1"/>
</dbReference>
<dbReference type="SUPFAM" id="SSF51182">
    <property type="entry name" value="RmlC-like cupins"/>
    <property type="match status" value="1"/>
</dbReference>
<evidence type="ECO:0000313" key="5">
    <source>
        <dbReference type="EMBL" id="QAY63015.1"/>
    </source>
</evidence>
<gene>
    <name evidence="5" type="ORF">ET495_06900</name>
</gene>
<dbReference type="GO" id="GO:0043565">
    <property type="term" value="F:sequence-specific DNA binding"/>
    <property type="evidence" value="ECO:0007669"/>
    <property type="project" value="InterPro"/>
</dbReference>
<protein>
    <submittedName>
        <fullName evidence="5">Helix-turn-helix domain-containing protein</fullName>
    </submittedName>
</protein>
<proteinExistence type="predicted"/>
<dbReference type="EMBL" id="CP035495">
    <property type="protein sequence ID" value="QAY63015.1"/>
    <property type="molecule type" value="Genomic_DNA"/>
</dbReference>
<dbReference type="SMART" id="SM00342">
    <property type="entry name" value="HTH_ARAC"/>
    <property type="match status" value="1"/>
</dbReference>
<feature type="domain" description="HTH araC/xylS-type" evidence="4">
    <location>
        <begin position="270"/>
        <end position="375"/>
    </location>
</feature>
<dbReference type="Gene3D" id="1.10.10.60">
    <property type="entry name" value="Homeodomain-like"/>
    <property type="match status" value="1"/>
</dbReference>
<dbReference type="OrthoDB" id="9799345at2"/>